<keyword evidence="3" id="KW-1185">Reference proteome</keyword>
<organism evidence="2 3">
    <name type="scientific">Apiospora arundinis</name>
    <dbReference type="NCBI Taxonomy" id="335852"/>
    <lineage>
        <taxon>Eukaryota</taxon>
        <taxon>Fungi</taxon>
        <taxon>Dikarya</taxon>
        <taxon>Ascomycota</taxon>
        <taxon>Pezizomycotina</taxon>
        <taxon>Sordariomycetes</taxon>
        <taxon>Xylariomycetidae</taxon>
        <taxon>Amphisphaeriales</taxon>
        <taxon>Apiosporaceae</taxon>
        <taxon>Apiospora</taxon>
    </lineage>
</organism>
<accession>A0ABR2HTE0</accession>
<proteinExistence type="predicted"/>
<comment type="caution">
    <text evidence="2">The sequence shown here is derived from an EMBL/GenBank/DDBJ whole genome shotgun (WGS) entry which is preliminary data.</text>
</comment>
<keyword evidence="1" id="KW-0732">Signal</keyword>
<sequence>MQFPTSLSIVAVLLAGASATRIHANNGCIVIGSKPLCHNKGSISVNGGSVTIYGRFDGNKGPVKTWSGCKLNAHWPSAYGDIYYGADNCLYDSKGQNINGQCCTTGQEFVVNPYH</sequence>
<evidence type="ECO:0000313" key="2">
    <source>
        <dbReference type="EMBL" id="KAK8852115.1"/>
    </source>
</evidence>
<name>A0ABR2HTE0_9PEZI</name>
<evidence type="ECO:0000256" key="1">
    <source>
        <dbReference type="SAM" id="SignalP"/>
    </source>
</evidence>
<reference evidence="2 3" key="1">
    <citation type="journal article" date="2024" name="IMA Fungus">
        <title>Apiospora arundinis, a panoply of carbohydrate-active enzymes and secondary metabolites.</title>
        <authorList>
            <person name="Sorensen T."/>
            <person name="Petersen C."/>
            <person name="Muurmann A.T."/>
            <person name="Christiansen J.V."/>
            <person name="Brundto M.L."/>
            <person name="Overgaard C.K."/>
            <person name="Boysen A.T."/>
            <person name="Wollenberg R.D."/>
            <person name="Larsen T.O."/>
            <person name="Sorensen J.L."/>
            <person name="Nielsen K.L."/>
            <person name="Sondergaard T.E."/>
        </authorList>
    </citation>
    <scope>NUCLEOTIDE SEQUENCE [LARGE SCALE GENOMIC DNA]</scope>
    <source>
        <strain evidence="2 3">AAU 773</strain>
    </source>
</reference>
<feature type="chain" id="PRO_5047207572" evidence="1">
    <location>
        <begin position="20"/>
        <end position="115"/>
    </location>
</feature>
<dbReference type="Proteomes" id="UP001390339">
    <property type="component" value="Unassembled WGS sequence"/>
</dbReference>
<gene>
    <name evidence="2" type="ORF">PGQ11_014594</name>
</gene>
<dbReference type="EMBL" id="JAPCWZ010000009">
    <property type="protein sequence ID" value="KAK8852115.1"/>
    <property type="molecule type" value="Genomic_DNA"/>
</dbReference>
<evidence type="ECO:0000313" key="3">
    <source>
        <dbReference type="Proteomes" id="UP001390339"/>
    </source>
</evidence>
<feature type="signal peptide" evidence="1">
    <location>
        <begin position="1"/>
        <end position="19"/>
    </location>
</feature>
<protein>
    <submittedName>
        <fullName evidence="2">Uncharacterized protein</fullName>
    </submittedName>
</protein>